<gene>
    <name evidence="3" type="ORF">Zmor_015467</name>
</gene>
<dbReference type="PANTHER" id="PTHR24260">
    <property type="match status" value="1"/>
</dbReference>
<dbReference type="EMBL" id="JALNTZ010000004">
    <property type="protein sequence ID" value="KAJ3656385.1"/>
    <property type="molecule type" value="Genomic_DNA"/>
</dbReference>
<dbReference type="PRINTS" id="PR00722">
    <property type="entry name" value="CHYMOTRYPSIN"/>
</dbReference>
<feature type="domain" description="Peptidase S1" evidence="2">
    <location>
        <begin position="1"/>
        <end position="220"/>
    </location>
</feature>
<dbReference type="AlphaFoldDB" id="A0AA38IH42"/>
<evidence type="ECO:0000313" key="3">
    <source>
        <dbReference type="EMBL" id="KAJ3656385.1"/>
    </source>
</evidence>
<keyword evidence="4" id="KW-1185">Reference proteome</keyword>
<protein>
    <recommendedName>
        <fullName evidence="2">Peptidase S1 domain-containing protein</fullName>
    </recommendedName>
</protein>
<dbReference type="GO" id="GO:0006508">
    <property type="term" value="P:proteolysis"/>
    <property type="evidence" value="ECO:0007669"/>
    <property type="project" value="InterPro"/>
</dbReference>
<dbReference type="InterPro" id="IPR001314">
    <property type="entry name" value="Peptidase_S1A"/>
</dbReference>
<dbReference type="GO" id="GO:0004252">
    <property type="term" value="F:serine-type endopeptidase activity"/>
    <property type="evidence" value="ECO:0007669"/>
    <property type="project" value="InterPro"/>
</dbReference>
<dbReference type="InterPro" id="IPR009003">
    <property type="entry name" value="Peptidase_S1_PA"/>
</dbReference>
<evidence type="ECO:0000256" key="1">
    <source>
        <dbReference type="SAM" id="SignalP"/>
    </source>
</evidence>
<evidence type="ECO:0000259" key="2">
    <source>
        <dbReference type="PROSITE" id="PS50240"/>
    </source>
</evidence>
<reference evidence="3" key="1">
    <citation type="journal article" date="2023" name="G3 (Bethesda)">
        <title>Whole genome assemblies of Zophobas morio and Tenebrio molitor.</title>
        <authorList>
            <person name="Kaur S."/>
            <person name="Stinson S.A."/>
            <person name="diCenzo G.C."/>
        </authorList>
    </citation>
    <scope>NUCLEOTIDE SEQUENCE</scope>
    <source>
        <strain evidence="3">QUZm001</strain>
    </source>
</reference>
<accession>A0AA38IH42</accession>
<dbReference type="InterPro" id="IPR001254">
    <property type="entry name" value="Trypsin_dom"/>
</dbReference>
<dbReference type="Pfam" id="PF00089">
    <property type="entry name" value="Trypsin"/>
    <property type="match status" value="1"/>
</dbReference>
<evidence type="ECO:0000313" key="4">
    <source>
        <dbReference type="Proteomes" id="UP001168821"/>
    </source>
</evidence>
<feature type="signal peptide" evidence="1">
    <location>
        <begin position="1"/>
        <end position="15"/>
    </location>
</feature>
<name>A0AA38IH42_9CUCU</name>
<sequence length="227" mass="24876">MKFFVLLLCANLVWSFPNKKSTNQWVLTAGQCVDGAELFEIHLGTNTLDGSGPYAVKVSADEYILHPEYDPLTLDNDIGLIWLRLPVEFSDYLKPVDFLPFGELPPVSSAMAIGWGQIADDDPGLVNDLRYVFVTSVSNPECKIVYGDQITDNMVCAAGNYNEGTCFGDTGGPLVQIINRGQAVVPAISSFISTNGCESPDPSGYTRVFTYVDWIRNITGRTGQFNN</sequence>
<keyword evidence="1" id="KW-0732">Signal</keyword>
<comment type="caution">
    <text evidence="3">The sequence shown here is derived from an EMBL/GenBank/DDBJ whole genome shotgun (WGS) entry which is preliminary data.</text>
</comment>
<dbReference type="SMART" id="SM00020">
    <property type="entry name" value="Tryp_SPc"/>
    <property type="match status" value="1"/>
</dbReference>
<dbReference type="Proteomes" id="UP001168821">
    <property type="component" value="Unassembled WGS sequence"/>
</dbReference>
<dbReference type="SUPFAM" id="SSF50494">
    <property type="entry name" value="Trypsin-like serine proteases"/>
    <property type="match status" value="1"/>
</dbReference>
<dbReference type="InterPro" id="IPR051333">
    <property type="entry name" value="CLIP_Serine_Protease"/>
</dbReference>
<dbReference type="CDD" id="cd00190">
    <property type="entry name" value="Tryp_SPc"/>
    <property type="match status" value="1"/>
</dbReference>
<organism evidence="3 4">
    <name type="scientific">Zophobas morio</name>
    <dbReference type="NCBI Taxonomy" id="2755281"/>
    <lineage>
        <taxon>Eukaryota</taxon>
        <taxon>Metazoa</taxon>
        <taxon>Ecdysozoa</taxon>
        <taxon>Arthropoda</taxon>
        <taxon>Hexapoda</taxon>
        <taxon>Insecta</taxon>
        <taxon>Pterygota</taxon>
        <taxon>Neoptera</taxon>
        <taxon>Endopterygota</taxon>
        <taxon>Coleoptera</taxon>
        <taxon>Polyphaga</taxon>
        <taxon>Cucujiformia</taxon>
        <taxon>Tenebrionidae</taxon>
        <taxon>Zophobas</taxon>
    </lineage>
</organism>
<dbReference type="PANTHER" id="PTHR24260:SF136">
    <property type="entry name" value="GH08193P-RELATED"/>
    <property type="match status" value="1"/>
</dbReference>
<proteinExistence type="predicted"/>
<dbReference type="PROSITE" id="PS50240">
    <property type="entry name" value="TRYPSIN_DOM"/>
    <property type="match status" value="1"/>
</dbReference>
<dbReference type="InterPro" id="IPR043504">
    <property type="entry name" value="Peptidase_S1_PA_chymotrypsin"/>
</dbReference>
<feature type="chain" id="PRO_5041341302" description="Peptidase S1 domain-containing protein" evidence="1">
    <location>
        <begin position="16"/>
        <end position="227"/>
    </location>
</feature>
<dbReference type="Gene3D" id="2.40.10.10">
    <property type="entry name" value="Trypsin-like serine proteases"/>
    <property type="match status" value="2"/>
</dbReference>